<dbReference type="InterPro" id="IPR036974">
    <property type="entry name" value="PUA_sf"/>
</dbReference>
<dbReference type="Gene3D" id="2.30.130.10">
    <property type="entry name" value="PUA domain"/>
    <property type="match status" value="1"/>
</dbReference>
<dbReference type="GO" id="GO:0032259">
    <property type="term" value="P:methylation"/>
    <property type="evidence" value="ECO:0007669"/>
    <property type="project" value="UniProtKB-KW"/>
</dbReference>
<comment type="caution">
    <text evidence="10">The sequence shown here is derived from an EMBL/GenBank/DDBJ whole genome shotgun (WGS) entry which is preliminary data.</text>
</comment>
<dbReference type="Pfam" id="PF10672">
    <property type="entry name" value="Methyltrans_SAM"/>
    <property type="match status" value="1"/>
</dbReference>
<evidence type="ECO:0000256" key="6">
    <source>
        <dbReference type="ARBA" id="ARBA00022691"/>
    </source>
</evidence>
<dbReference type="CDD" id="cd11572">
    <property type="entry name" value="RlmI_M_like"/>
    <property type="match status" value="1"/>
</dbReference>
<dbReference type="GO" id="GO:0008168">
    <property type="term" value="F:methyltransferase activity"/>
    <property type="evidence" value="ECO:0007669"/>
    <property type="project" value="UniProtKB-KW"/>
</dbReference>
<proteinExistence type="inferred from homology"/>
<dbReference type="CDD" id="cd21153">
    <property type="entry name" value="PUA_RlmI"/>
    <property type="match status" value="1"/>
</dbReference>
<keyword evidence="3" id="KW-0698">rRNA processing</keyword>
<keyword evidence="2" id="KW-0963">Cytoplasm</keyword>
<dbReference type="Gene3D" id="3.40.50.150">
    <property type="entry name" value="Vaccinia Virus protein VP39"/>
    <property type="match status" value="1"/>
</dbReference>
<gene>
    <name evidence="10" type="ORF">C4541_04530</name>
</gene>
<evidence type="ECO:0000256" key="3">
    <source>
        <dbReference type="ARBA" id="ARBA00022552"/>
    </source>
</evidence>
<dbReference type="GO" id="GO:0005737">
    <property type="term" value="C:cytoplasm"/>
    <property type="evidence" value="ECO:0007669"/>
    <property type="project" value="UniProtKB-SubCell"/>
</dbReference>
<dbReference type="InterPro" id="IPR019614">
    <property type="entry name" value="SAM-dep_methyl-trfase"/>
</dbReference>
<organism evidence="10 11">
    <name type="scientific">Candidatus Auribacter fodinae</name>
    <dbReference type="NCBI Taxonomy" id="2093366"/>
    <lineage>
        <taxon>Bacteria</taxon>
        <taxon>Pseudomonadati</taxon>
        <taxon>Candidatus Auribacterota</taxon>
        <taxon>Candidatus Auribacteria</taxon>
        <taxon>Candidatus Auribacterales</taxon>
        <taxon>Candidatus Auribacteraceae</taxon>
        <taxon>Candidatus Auribacter</taxon>
    </lineage>
</organism>
<dbReference type="Gene3D" id="3.30.750.80">
    <property type="entry name" value="RNA methyltransferase domain (HRMD) like"/>
    <property type="match status" value="1"/>
</dbReference>
<protein>
    <submittedName>
        <fullName evidence="10">Class I SAM-dependent rRNA methyltransferase</fullName>
    </submittedName>
</protein>
<name>A0A3A4R794_9BACT</name>
<dbReference type="AlphaFoldDB" id="A0A3A4R794"/>
<evidence type="ECO:0000256" key="5">
    <source>
        <dbReference type="ARBA" id="ARBA00022679"/>
    </source>
</evidence>
<feature type="domain" description="PUA" evidence="9">
    <location>
        <begin position="4"/>
        <end position="88"/>
    </location>
</feature>
<dbReference type="EMBL" id="QZJZ01000031">
    <property type="protein sequence ID" value="RJP60316.1"/>
    <property type="molecule type" value="Genomic_DNA"/>
</dbReference>
<keyword evidence="6" id="KW-0949">S-adenosyl-L-methionine</keyword>
<dbReference type="SUPFAM" id="SSF88697">
    <property type="entry name" value="PUA domain-like"/>
    <property type="match status" value="1"/>
</dbReference>
<evidence type="ECO:0000313" key="11">
    <source>
        <dbReference type="Proteomes" id="UP000266426"/>
    </source>
</evidence>
<dbReference type="InterPro" id="IPR015947">
    <property type="entry name" value="PUA-like_sf"/>
</dbReference>
<dbReference type="PANTHER" id="PTHR42873:SF1">
    <property type="entry name" value="S-ADENOSYLMETHIONINE-DEPENDENT METHYLTRANSFERASE DOMAIN-CONTAINING PROTEIN"/>
    <property type="match status" value="1"/>
</dbReference>
<evidence type="ECO:0000256" key="1">
    <source>
        <dbReference type="ARBA" id="ARBA00004496"/>
    </source>
</evidence>
<evidence type="ECO:0000256" key="4">
    <source>
        <dbReference type="ARBA" id="ARBA00022603"/>
    </source>
</evidence>
<comment type="similarity">
    <text evidence="8">Belongs to the methyltransferase superfamily. RlmI family.</text>
</comment>
<dbReference type="Proteomes" id="UP000266426">
    <property type="component" value="Unassembled WGS sequence"/>
</dbReference>
<accession>A0A3A4R794</accession>
<dbReference type="GO" id="GO:0006364">
    <property type="term" value="P:rRNA processing"/>
    <property type="evidence" value="ECO:0007669"/>
    <property type="project" value="UniProtKB-KW"/>
</dbReference>
<keyword evidence="7" id="KW-0694">RNA-binding</keyword>
<sequence>MTNGIVQLKKDRDKSIRAYHPWIFSGAVQVVLHAPQTGDIVDVIDASGKFLGRGFYNNSSSIVVRVHTFEDIPLDEEYFRHRIHAAVEYRKKLGINSNSMRVVNGSGDFIPGLIIDKYGDTLAIQFNSAGLYMRKDIIVKYLVEEFNPSCVYDRTDEKTRAEENINATDQLLYGSENSESLTVMEGDMSFPISVVHGQKTGFYLDLRSVRNRIRTMAKNKSILNLFCYTGSISLTALSAGASSVASVDSSQSVLDMLNAEIEKRGFTEKHRSTCDNAFEFVRKEQELFDIIIVDPPPLCKKKMHVDKSSRAYKDVNMHAFKIAKTGGFVITLCCSHHISMDLFKKIIFAAAKDTCKNVRIAETIGQEPDHPVNVYHPESEYFKGLLLYIE</sequence>
<dbReference type="InterPro" id="IPR002478">
    <property type="entry name" value="PUA"/>
</dbReference>
<evidence type="ECO:0000313" key="10">
    <source>
        <dbReference type="EMBL" id="RJP60316.1"/>
    </source>
</evidence>
<comment type="subcellular location">
    <subcellularLocation>
        <location evidence="1">Cytoplasm</location>
    </subcellularLocation>
</comment>
<dbReference type="PANTHER" id="PTHR42873">
    <property type="entry name" value="RIBOSOMAL RNA LARGE SUBUNIT METHYLTRANSFERASE"/>
    <property type="match status" value="1"/>
</dbReference>
<dbReference type="Pfam" id="PF17785">
    <property type="entry name" value="PUA_3"/>
    <property type="match status" value="1"/>
</dbReference>
<dbReference type="PROSITE" id="PS50890">
    <property type="entry name" value="PUA"/>
    <property type="match status" value="1"/>
</dbReference>
<dbReference type="InterPro" id="IPR029063">
    <property type="entry name" value="SAM-dependent_MTases_sf"/>
</dbReference>
<evidence type="ECO:0000259" key="9">
    <source>
        <dbReference type="SMART" id="SM00359"/>
    </source>
</evidence>
<dbReference type="InterPro" id="IPR041532">
    <property type="entry name" value="RlmI-like_PUA"/>
</dbReference>
<keyword evidence="4 10" id="KW-0489">Methyltransferase</keyword>
<keyword evidence="5 10" id="KW-0808">Transferase</keyword>
<evidence type="ECO:0000256" key="2">
    <source>
        <dbReference type="ARBA" id="ARBA00022490"/>
    </source>
</evidence>
<dbReference type="GO" id="GO:0003723">
    <property type="term" value="F:RNA binding"/>
    <property type="evidence" value="ECO:0007669"/>
    <property type="project" value="UniProtKB-KW"/>
</dbReference>
<dbReference type="SMART" id="SM00359">
    <property type="entry name" value="PUA"/>
    <property type="match status" value="1"/>
</dbReference>
<dbReference type="SUPFAM" id="SSF53335">
    <property type="entry name" value="S-adenosyl-L-methionine-dependent methyltransferases"/>
    <property type="match status" value="1"/>
</dbReference>
<evidence type="ECO:0000256" key="7">
    <source>
        <dbReference type="ARBA" id="ARBA00022884"/>
    </source>
</evidence>
<evidence type="ECO:0000256" key="8">
    <source>
        <dbReference type="ARBA" id="ARBA00038091"/>
    </source>
</evidence>
<reference evidence="10 11" key="1">
    <citation type="journal article" date="2017" name="ISME J.">
        <title>Energy and carbon metabolisms in a deep terrestrial subsurface fluid microbial community.</title>
        <authorList>
            <person name="Momper L."/>
            <person name="Jungbluth S.P."/>
            <person name="Lee M.D."/>
            <person name="Amend J.P."/>
        </authorList>
    </citation>
    <scope>NUCLEOTIDE SEQUENCE [LARGE SCALE GENOMIC DNA]</scope>
    <source>
        <strain evidence="10">SURF_26</strain>
    </source>
</reference>